<evidence type="ECO:0000313" key="4">
    <source>
        <dbReference type="EMBL" id="PVI01829.1"/>
    </source>
</evidence>
<evidence type="ECO:0000256" key="3">
    <source>
        <dbReference type="SAM" id="Phobius"/>
    </source>
</evidence>
<evidence type="ECO:0000256" key="2">
    <source>
        <dbReference type="ARBA" id="ARBA00035112"/>
    </source>
</evidence>
<organism evidence="4 5">
    <name type="scientific">Periconia macrospinosa</name>
    <dbReference type="NCBI Taxonomy" id="97972"/>
    <lineage>
        <taxon>Eukaryota</taxon>
        <taxon>Fungi</taxon>
        <taxon>Dikarya</taxon>
        <taxon>Ascomycota</taxon>
        <taxon>Pezizomycotina</taxon>
        <taxon>Dothideomycetes</taxon>
        <taxon>Pleosporomycetidae</taxon>
        <taxon>Pleosporales</taxon>
        <taxon>Massarineae</taxon>
        <taxon>Periconiaceae</taxon>
        <taxon>Periconia</taxon>
    </lineage>
</organism>
<dbReference type="STRING" id="97972.A0A2V1DUQ9"/>
<dbReference type="Pfam" id="PF11807">
    <property type="entry name" value="UstYa"/>
    <property type="match status" value="1"/>
</dbReference>
<protein>
    <recommendedName>
        <fullName evidence="6">Tat pathway signal sequence</fullName>
    </recommendedName>
</protein>
<comment type="similarity">
    <text evidence="2">Belongs to the ustYa family.</text>
</comment>
<proteinExistence type="inferred from homology"/>
<evidence type="ECO:0000256" key="1">
    <source>
        <dbReference type="ARBA" id="ARBA00004685"/>
    </source>
</evidence>
<evidence type="ECO:0008006" key="6">
    <source>
        <dbReference type="Google" id="ProtNLM"/>
    </source>
</evidence>
<dbReference type="Proteomes" id="UP000244855">
    <property type="component" value="Unassembled WGS sequence"/>
</dbReference>
<feature type="transmembrane region" description="Helical" evidence="3">
    <location>
        <begin position="37"/>
        <end position="59"/>
    </location>
</feature>
<keyword evidence="5" id="KW-1185">Reference proteome</keyword>
<keyword evidence="3" id="KW-0472">Membrane</keyword>
<dbReference type="InterPro" id="IPR021765">
    <property type="entry name" value="UstYa-like"/>
</dbReference>
<dbReference type="PANTHER" id="PTHR33365">
    <property type="entry name" value="YALI0B05434P"/>
    <property type="match status" value="1"/>
</dbReference>
<evidence type="ECO:0000313" key="5">
    <source>
        <dbReference type="Proteomes" id="UP000244855"/>
    </source>
</evidence>
<name>A0A2V1DUQ9_9PLEO</name>
<keyword evidence="3" id="KW-0812">Transmembrane</keyword>
<gene>
    <name evidence="4" type="ORF">DM02DRAFT_524101</name>
</gene>
<keyword evidence="3" id="KW-1133">Transmembrane helix</keyword>
<comment type="pathway">
    <text evidence="1">Mycotoxin biosynthesis.</text>
</comment>
<dbReference type="EMBL" id="KZ805351">
    <property type="protein sequence ID" value="PVI01829.1"/>
    <property type="molecule type" value="Genomic_DNA"/>
</dbReference>
<sequence length="251" mass="28164">MEKQIQDYDDASSHGDENTSFLNNSVKDTVRRNSIKYLLLANLFFFVMSALTLVCAIYMQHSKASYTTAGLLDEFGLFSPVAGLVEYQRSQFKPAHPTNSSTYVGIDAAVDNAWDDITALPDHIISAENFPKLDRPATSVKVSDPKTGEMGYRAGLRVFRQLQCLNLLRMASHSNYAMKLPHNEAVTVRENLDQCVEMLRMDLMCLSDVSVFTYNDNGQGIAADYESNRVCRNFDTIKQWTKDNAISSASR</sequence>
<dbReference type="OrthoDB" id="3687641at2759"/>
<reference evidence="4 5" key="1">
    <citation type="journal article" date="2018" name="Sci. Rep.">
        <title>Comparative genomics provides insights into the lifestyle and reveals functional heterogeneity of dark septate endophytic fungi.</title>
        <authorList>
            <person name="Knapp D.G."/>
            <person name="Nemeth J.B."/>
            <person name="Barry K."/>
            <person name="Hainaut M."/>
            <person name="Henrissat B."/>
            <person name="Johnson J."/>
            <person name="Kuo A."/>
            <person name="Lim J.H.P."/>
            <person name="Lipzen A."/>
            <person name="Nolan M."/>
            <person name="Ohm R.A."/>
            <person name="Tamas L."/>
            <person name="Grigoriev I.V."/>
            <person name="Spatafora J.W."/>
            <person name="Nagy L.G."/>
            <person name="Kovacs G.M."/>
        </authorList>
    </citation>
    <scope>NUCLEOTIDE SEQUENCE [LARGE SCALE GENOMIC DNA]</scope>
    <source>
        <strain evidence="4 5">DSE2036</strain>
    </source>
</reference>
<accession>A0A2V1DUQ9</accession>
<dbReference type="AlphaFoldDB" id="A0A2V1DUQ9"/>
<dbReference type="GO" id="GO:0043386">
    <property type="term" value="P:mycotoxin biosynthetic process"/>
    <property type="evidence" value="ECO:0007669"/>
    <property type="project" value="InterPro"/>
</dbReference>
<dbReference type="PANTHER" id="PTHR33365:SF4">
    <property type="entry name" value="CYCLOCHLOROTINE BIOSYNTHESIS PROTEIN O"/>
    <property type="match status" value="1"/>
</dbReference>